<proteinExistence type="predicted"/>
<name>A0A0A9B096_ARUDO</name>
<feature type="transmembrane region" description="Helical" evidence="1">
    <location>
        <begin position="42"/>
        <end position="63"/>
    </location>
</feature>
<organism evidence="2">
    <name type="scientific">Arundo donax</name>
    <name type="common">Giant reed</name>
    <name type="synonym">Donax arundinaceus</name>
    <dbReference type="NCBI Taxonomy" id="35708"/>
    <lineage>
        <taxon>Eukaryota</taxon>
        <taxon>Viridiplantae</taxon>
        <taxon>Streptophyta</taxon>
        <taxon>Embryophyta</taxon>
        <taxon>Tracheophyta</taxon>
        <taxon>Spermatophyta</taxon>
        <taxon>Magnoliopsida</taxon>
        <taxon>Liliopsida</taxon>
        <taxon>Poales</taxon>
        <taxon>Poaceae</taxon>
        <taxon>PACMAD clade</taxon>
        <taxon>Arundinoideae</taxon>
        <taxon>Arundineae</taxon>
        <taxon>Arundo</taxon>
    </lineage>
</organism>
<keyword evidence="1" id="KW-0472">Membrane</keyword>
<feature type="transmembrane region" description="Helical" evidence="1">
    <location>
        <begin position="6"/>
        <end position="30"/>
    </location>
</feature>
<keyword evidence="1" id="KW-1133">Transmembrane helix</keyword>
<reference evidence="2" key="1">
    <citation type="submission" date="2014-09" db="EMBL/GenBank/DDBJ databases">
        <authorList>
            <person name="Magalhaes I.L.F."/>
            <person name="Oliveira U."/>
            <person name="Santos F.R."/>
            <person name="Vidigal T.H.D.A."/>
            <person name="Brescovit A.D."/>
            <person name="Santos A.J."/>
        </authorList>
    </citation>
    <scope>NUCLEOTIDE SEQUENCE</scope>
    <source>
        <tissue evidence="2">Shoot tissue taken approximately 20 cm above the soil surface</tissue>
    </source>
</reference>
<dbReference type="AlphaFoldDB" id="A0A0A9B096"/>
<evidence type="ECO:0000256" key="1">
    <source>
        <dbReference type="SAM" id="Phobius"/>
    </source>
</evidence>
<protein>
    <submittedName>
        <fullName evidence="2">Uncharacterized protein</fullName>
    </submittedName>
</protein>
<accession>A0A0A9B096</accession>
<keyword evidence="1" id="KW-0812">Transmembrane</keyword>
<dbReference type="EMBL" id="GBRH01241104">
    <property type="protein sequence ID" value="JAD56791.1"/>
    <property type="molecule type" value="Transcribed_RNA"/>
</dbReference>
<evidence type="ECO:0000313" key="2">
    <source>
        <dbReference type="EMBL" id="JAD56791.1"/>
    </source>
</evidence>
<sequence>MVCSPIKVGVCCSLMGALFSISHFLICPLLRALDISPICSCLLLFLLSNSCIVRIGCICLPFFTCC</sequence>
<reference evidence="2" key="2">
    <citation type="journal article" date="2015" name="Data Brief">
        <title>Shoot transcriptome of the giant reed, Arundo donax.</title>
        <authorList>
            <person name="Barrero R.A."/>
            <person name="Guerrero F.D."/>
            <person name="Moolhuijzen P."/>
            <person name="Goolsby J.A."/>
            <person name="Tidwell J."/>
            <person name="Bellgard S.E."/>
            <person name="Bellgard M.I."/>
        </authorList>
    </citation>
    <scope>NUCLEOTIDE SEQUENCE</scope>
    <source>
        <tissue evidence="2">Shoot tissue taken approximately 20 cm above the soil surface</tissue>
    </source>
</reference>